<organism evidence="1 2">
    <name type="scientific">Tenacibaculum tangerinum</name>
    <dbReference type="NCBI Taxonomy" id="3038772"/>
    <lineage>
        <taxon>Bacteria</taxon>
        <taxon>Pseudomonadati</taxon>
        <taxon>Bacteroidota</taxon>
        <taxon>Flavobacteriia</taxon>
        <taxon>Flavobacteriales</taxon>
        <taxon>Flavobacteriaceae</taxon>
        <taxon>Tenacibaculum</taxon>
    </lineage>
</organism>
<evidence type="ECO:0000313" key="1">
    <source>
        <dbReference type="EMBL" id="WGH74871.1"/>
    </source>
</evidence>
<keyword evidence="1" id="KW-0560">Oxidoreductase</keyword>
<dbReference type="RefSeq" id="WP_279650765.1">
    <property type="nucleotide sequence ID" value="NZ_CP122539.1"/>
</dbReference>
<dbReference type="InterPro" id="IPR029063">
    <property type="entry name" value="SAM-dependent_MTases_sf"/>
</dbReference>
<protein>
    <submittedName>
        <fullName evidence="1">Phytanoyl-CoA dioxygenase</fullName>
    </submittedName>
</protein>
<gene>
    <name evidence="1" type="ORF">P8625_12410</name>
</gene>
<sequence length="333" mass="37924">MNKHTSTLSLKDLVSILLKSAIAPSEIKDAIDLIHEQFQELTQITAYDSKVEYLAAVPTAKGKALGLSHAAQCLLDYNRTHKFLKGMVAAIKEKQQNHPDETIHILYAGCGPYAPFMTLVAQLFSPNEIQFSLLEINKLSLHHAKELIEKLELTDFVADFYEADAVTFSIPNAEKYHILFSETLDALLYRECYVPILFNLVPQLPEATTIIPNNVLIKGRFSLTSVNDPNYKVMREDVIIDVRKELDAYETTNTIPEQLPEKTIDAKAIDIEQYHFFALDTEVHVYNDIWLTRNESSLTLALEMEIEKPFTFNSIVFTYTMKDAIELKFSLKD</sequence>
<dbReference type="Gene3D" id="3.40.50.150">
    <property type="entry name" value="Vaccinia Virus protein VP39"/>
    <property type="match status" value="1"/>
</dbReference>
<dbReference type="GO" id="GO:0051213">
    <property type="term" value="F:dioxygenase activity"/>
    <property type="evidence" value="ECO:0007669"/>
    <property type="project" value="UniProtKB-KW"/>
</dbReference>
<proteinExistence type="predicted"/>
<reference evidence="1 2" key="1">
    <citation type="submission" date="2023-04" db="EMBL/GenBank/DDBJ databases">
        <title>Tenacibaculum tangerinum sp. nov., isolated from sea tidal flat of South Korea.</title>
        <authorList>
            <person name="Lee S.H."/>
            <person name="Kim J.-J."/>
        </authorList>
    </citation>
    <scope>NUCLEOTIDE SEQUENCE [LARGE SCALE GENOMIC DNA]</scope>
    <source>
        <strain evidence="1 2">GRR-S3-23</strain>
    </source>
</reference>
<dbReference type="EMBL" id="CP122539">
    <property type="protein sequence ID" value="WGH74871.1"/>
    <property type="molecule type" value="Genomic_DNA"/>
</dbReference>
<dbReference type="SUPFAM" id="SSF53335">
    <property type="entry name" value="S-adenosyl-L-methionine-dependent methyltransferases"/>
    <property type="match status" value="1"/>
</dbReference>
<dbReference type="Proteomes" id="UP001232001">
    <property type="component" value="Chromosome"/>
</dbReference>
<accession>A0ABY8L0R9</accession>
<name>A0ABY8L0R9_9FLAO</name>
<evidence type="ECO:0000313" key="2">
    <source>
        <dbReference type="Proteomes" id="UP001232001"/>
    </source>
</evidence>
<keyword evidence="1" id="KW-0223">Dioxygenase</keyword>
<keyword evidence="2" id="KW-1185">Reference proteome</keyword>